<dbReference type="PANTHER" id="PTHR21716">
    <property type="entry name" value="TRANSMEMBRANE PROTEIN"/>
    <property type="match status" value="1"/>
</dbReference>
<evidence type="ECO:0000256" key="3">
    <source>
        <dbReference type="ARBA" id="ARBA00022692"/>
    </source>
</evidence>
<keyword evidence="9" id="KW-1185">Reference proteome</keyword>
<feature type="transmembrane region" description="Helical" evidence="7">
    <location>
        <begin position="54"/>
        <end position="71"/>
    </location>
</feature>
<gene>
    <name evidence="8" type="ORF">GCM10023209_26690</name>
</gene>
<feature type="transmembrane region" description="Helical" evidence="7">
    <location>
        <begin position="83"/>
        <end position="103"/>
    </location>
</feature>
<proteinExistence type="inferred from homology"/>
<evidence type="ECO:0000256" key="1">
    <source>
        <dbReference type="ARBA" id="ARBA00004141"/>
    </source>
</evidence>
<feature type="transmembrane region" description="Helical" evidence="7">
    <location>
        <begin position="338"/>
        <end position="358"/>
    </location>
</feature>
<evidence type="ECO:0000256" key="2">
    <source>
        <dbReference type="ARBA" id="ARBA00009773"/>
    </source>
</evidence>
<dbReference type="EMBL" id="BAABHW010000004">
    <property type="protein sequence ID" value="GAA5076969.1"/>
    <property type="molecule type" value="Genomic_DNA"/>
</dbReference>
<sequence>MADDSTLPLARRGEDPPALPMDAQGRDLHHIRVVLTFIAILAAGAATYFARTLLLPIVLAVLITLTLRPAARAAMRLGIPSTLAGPALILALGSGVGVAIYAASGPLGQLVEEAPRIGQELRWKLRELTASVAQMQEMAQDVQDMAQGDQGGPSQPQEVVVEGPGFLGTMVSSLAGAGTSLALAFVLAIFMLGAGDTLEARIAAALPSRSDKMRARRIISDVEHKVSRYLAAITVINAGLGASVGLSLWALGMPYPLVWGIAAFLLNFLPYLGAILGIAAVAAVALVTFDTAGQALLCPLAYFVLTSIEGQFVTPMALGRQLALNTLVVLLTVTIWVWLWGVAGAFLAVPILVFLKVITDHVPSMNRLGLLLESRGAEQHGAA</sequence>
<protein>
    <submittedName>
        <fullName evidence="8">AI-2E family transporter</fullName>
    </submittedName>
</protein>
<comment type="caution">
    <text evidence="8">The sequence shown here is derived from an EMBL/GenBank/DDBJ whole genome shotgun (WGS) entry which is preliminary data.</text>
</comment>
<dbReference type="Pfam" id="PF01594">
    <property type="entry name" value="AI-2E_transport"/>
    <property type="match status" value="1"/>
</dbReference>
<dbReference type="RefSeq" id="WP_259549773.1">
    <property type="nucleotide sequence ID" value="NZ_BAABHW010000004.1"/>
</dbReference>
<evidence type="ECO:0000256" key="7">
    <source>
        <dbReference type="SAM" id="Phobius"/>
    </source>
</evidence>
<feature type="transmembrane region" description="Helical" evidence="7">
    <location>
        <begin position="296"/>
        <end position="318"/>
    </location>
</feature>
<feature type="region of interest" description="Disordered" evidence="6">
    <location>
        <begin position="1"/>
        <end position="21"/>
    </location>
</feature>
<organism evidence="8 9">
    <name type="scientific">[Roseibacterium] beibuensis</name>
    <dbReference type="NCBI Taxonomy" id="1193142"/>
    <lineage>
        <taxon>Bacteria</taxon>
        <taxon>Pseudomonadati</taxon>
        <taxon>Pseudomonadota</taxon>
        <taxon>Alphaproteobacteria</taxon>
        <taxon>Rhodobacterales</taxon>
        <taxon>Roseobacteraceae</taxon>
        <taxon>Roseicyclus</taxon>
    </lineage>
</organism>
<comment type="subcellular location">
    <subcellularLocation>
        <location evidence="1">Membrane</location>
        <topology evidence="1">Multi-pass membrane protein</topology>
    </subcellularLocation>
</comment>
<reference evidence="9" key="1">
    <citation type="journal article" date="2019" name="Int. J. Syst. Evol. Microbiol.">
        <title>The Global Catalogue of Microorganisms (GCM) 10K type strain sequencing project: providing services to taxonomists for standard genome sequencing and annotation.</title>
        <authorList>
            <consortium name="The Broad Institute Genomics Platform"/>
            <consortium name="The Broad Institute Genome Sequencing Center for Infectious Disease"/>
            <person name="Wu L."/>
            <person name="Ma J."/>
        </authorList>
    </citation>
    <scope>NUCLEOTIDE SEQUENCE [LARGE SCALE GENOMIC DNA]</scope>
    <source>
        <strain evidence="9">JCM 18015</strain>
    </source>
</reference>
<evidence type="ECO:0000313" key="9">
    <source>
        <dbReference type="Proteomes" id="UP001499910"/>
    </source>
</evidence>
<name>A0ABP9LER4_9RHOB</name>
<accession>A0ABP9LER4</accession>
<evidence type="ECO:0000256" key="5">
    <source>
        <dbReference type="ARBA" id="ARBA00023136"/>
    </source>
</evidence>
<evidence type="ECO:0000256" key="4">
    <source>
        <dbReference type="ARBA" id="ARBA00022989"/>
    </source>
</evidence>
<dbReference type="PANTHER" id="PTHR21716:SF16">
    <property type="entry name" value="BLL1467 PROTEIN"/>
    <property type="match status" value="1"/>
</dbReference>
<evidence type="ECO:0000256" key="6">
    <source>
        <dbReference type="SAM" id="MobiDB-lite"/>
    </source>
</evidence>
<feature type="transmembrane region" description="Helical" evidence="7">
    <location>
        <begin position="166"/>
        <end position="192"/>
    </location>
</feature>
<feature type="transmembrane region" description="Helical" evidence="7">
    <location>
        <begin position="31"/>
        <end position="48"/>
    </location>
</feature>
<evidence type="ECO:0000313" key="8">
    <source>
        <dbReference type="EMBL" id="GAA5076969.1"/>
    </source>
</evidence>
<dbReference type="Proteomes" id="UP001499910">
    <property type="component" value="Unassembled WGS sequence"/>
</dbReference>
<feature type="transmembrane region" description="Helical" evidence="7">
    <location>
        <begin position="229"/>
        <end position="251"/>
    </location>
</feature>
<dbReference type="InterPro" id="IPR002549">
    <property type="entry name" value="AI-2E-like"/>
</dbReference>
<feature type="transmembrane region" description="Helical" evidence="7">
    <location>
        <begin position="257"/>
        <end position="289"/>
    </location>
</feature>
<keyword evidence="3 7" id="KW-0812">Transmembrane</keyword>
<keyword evidence="4 7" id="KW-1133">Transmembrane helix</keyword>
<keyword evidence="5 7" id="KW-0472">Membrane</keyword>
<comment type="similarity">
    <text evidence="2">Belongs to the autoinducer-2 exporter (AI-2E) (TC 2.A.86) family.</text>
</comment>